<accession>A0A382RPT3</accession>
<organism evidence="1">
    <name type="scientific">marine metagenome</name>
    <dbReference type="NCBI Taxonomy" id="408172"/>
    <lineage>
        <taxon>unclassified sequences</taxon>
        <taxon>metagenomes</taxon>
        <taxon>ecological metagenomes</taxon>
    </lineage>
</organism>
<protein>
    <submittedName>
        <fullName evidence="1">Uncharacterized protein</fullName>
    </submittedName>
</protein>
<gene>
    <name evidence="1" type="ORF">METZ01_LOCUS352029</name>
</gene>
<name>A0A382RPT3_9ZZZZ</name>
<evidence type="ECO:0000313" key="1">
    <source>
        <dbReference type="EMBL" id="SVC99175.1"/>
    </source>
</evidence>
<sequence>MRLSKCVIYLALLTLQFIFADPPDWQDDPGSYEFVSTIAGAIVLNDGVQMGEELDM</sequence>
<proteinExistence type="predicted"/>
<dbReference type="AlphaFoldDB" id="A0A382RPT3"/>
<dbReference type="EMBL" id="UINC01123006">
    <property type="protein sequence ID" value="SVC99175.1"/>
    <property type="molecule type" value="Genomic_DNA"/>
</dbReference>
<feature type="non-terminal residue" evidence="1">
    <location>
        <position position="56"/>
    </location>
</feature>
<reference evidence="1" key="1">
    <citation type="submission" date="2018-05" db="EMBL/GenBank/DDBJ databases">
        <authorList>
            <person name="Lanie J.A."/>
            <person name="Ng W.-L."/>
            <person name="Kazmierczak K.M."/>
            <person name="Andrzejewski T.M."/>
            <person name="Davidsen T.M."/>
            <person name="Wayne K.J."/>
            <person name="Tettelin H."/>
            <person name="Glass J.I."/>
            <person name="Rusch D."/>
            <person name="Podicherti R."/>
            <person name="Tsui H.-C.T."/>
            <person name="Winkler M.E."/>
        </authorList>
    </citation>
    <scope>NUCLEOTIDE SEQUENCE</scope>
</reference>